<evidence type="ECO:0000256" key="2">
    <source>
        <dbReference type="ARBA" id="ARBA00023172"/>
    </source>
</evidence>
<sequence length="324" mass="37786">MEKYIHWLQQQGKSEHTIRRYKTVLKEFQQWYEGMTGGVPFDPKNVSAIDLQDWKNYLINIARIENPKTGERKKLTISTVNNKIESLKAYFRYLYDTGIIKDNPASSLSVQKQQTPLSPRWLERVEKNKLLHYIDDKEKQKKNPWRYARNRAIIYCMLHAGMRVSEVVELELEDIDFANGYINIRDGKGGKARRIPMNSDLKHALSLWISERKTKETNTNKVFVSQKGGNLTISGVNNLFNKIRHDLKIEELTPHVLRHTFCHDLIEKGFPITYVADLAGHSDLDTTRRYVATSDKEMKIAVESLSSGRYRQTENKKNKGEDER</sequence>
<dbReference type="AlphaFoldDB" id="A0AAN0YRZ3"/>
<evidence type="ECO:0000259" key="5">
    <source>
        <dbReference type="PROSITE" id="PS51898"/>
    </source>
</evidence>
<proteinExistence type="predicted"/>
<keyword evidence="7" id="KW-0614">Plasmid</keyword>
<dbReference type="Gene3D" id="1.10.150.130">
    <property type="match status" value="1"/>
</dbReference>
<evidence type="ECO:0000259" key="6">
    <source>
        <dbReference type="PROSITE" id="PS51900"/>
    </source>
</evidence>
<feature type="region of interest" description="Disordered" evidence="4">
    <location>
        <begin position="303"/>
        <end position="324"/>
    </location>
</feature>
<dbReference type="InterPro" id="IPR011010">
    <property type="entry name" value="DNA_brk_join_enz"/>
</dbReference>
<dbReference type="Proteomes" id="UP000093052">
    <property type="component" value="Plasmid pNCI002"/>
</dbReference>
<dbReference type="GO" id="GO:0006310">
    <property type="term" value="P:DNA recombination"/>
    <property type="evidence" value="ECO:0007669"/>
    <property type="project" value="UniProtKB-KW"/>
</dbReference>
<dbReference type="GeneID" id="56927659"/>
<geneLocation type="plasmid" evidence="7 8">
    <name>pNCI002</name>
</geneLocation>
<dbReference type="SUPFAM" id="SSF56349">
    <property type="entry name" value="DNA breaking-rejoining enzymes"/>
    <property type="match status" value="1"/>
</dbReference>
<dbReference type="GO" id="GO:0003677">
    <property type="term" value="F:DNA binding"/>
    <property type="evidence" value="ECO:0007669"/>
    <property type="project" value="UniProtKB-UniRule"/>
</dbReference>
<keyword evidence="8" id="KW-1185">Reference proteome</keyword>
<dbReference type="Pfam" id="PF00589">
    <property type="entry name" value="Phage_integrase"/>
    <property type="match status" value="1"/>
</dbReference>
<keyword evidence="1 3" id="KW-0238">DNA-binding</keyword>
<name>A0AAN0YRZ3_PARTM</name>
<dbReference type="InterPro" id="IPR010998">
    <property type="entry name" value="Integrase_recombinase_N"/>
</dbReference>
<protein>
    <recommendedName>
        <fullName evidence="9">Integrase</fullName>
    </recommendedName>
</protein>
<evidence type="ECO:0000256" key="3">
    <source>
        <dbReference type="PROSITE-ProRule" id="PRU01248"/>
    </source>
</evidence>
<dbReference type="InterPro" id="IPR050090">
    <property type="entry name" value="Tyrosine_recombinase_XerCD"/>
</dbReference>
<dbReference type="EMBL" id="CP016624">
    <property type="protein sequence ID" value="ANZ32327.1"/>
    <property type="molecule type" value="Genomic_DNA"/>
</dbReference>
<dbReference type="InterPro" id="IPR025269">
    <property type="entry name" value="SAM-like_dom"/>
</dbReference>
<dbReference type="Pfam" id="PF13102">
    <property type="entry name" value="Phage_int_SAM_5"/>
    <property type="match status" value="1"/>
</dbReference>
<dbReference type="InterPro" id="IPR044068">
    <property type="entry name" value="CB"/>
</dbReference>
<feature type="compositionally biased region" description="Basic and acidic residues" evidence="4">
    <location>
        <begin position="311"/>
        <end position="324"/>
    </location>
</feature>
<dbReference type="RefSeq" id="WP_042385840.1">
    <property type="nucleotide sequence ID" value="NZ_CP016624.1"/>
</dbReference>
<dbReference type="InterPro" id="IPR002104">
    <property type="entry name" value="Integrase_catalytic"/>
</dbReference>
<reference evidence="8" key="1">
    <citation type="journal article" date="2016" name="Genome Announc.">
        <title>Complete Genome Sequence of Geobacillus thermoglucosidasius NCIMB 11955, the Progenitor of a Bioethanol Production Strain.</title>
        <authorList>
            <person name="Sheng L."/>
            <person name="Zhang Y."/>
            <person name="Minton N.P."/>
        </authorList>
    </citation>
    <scope>NUCLEOTIDE SEQUENCE [LARGE SCALE GENOMIC DNA]</scope>
    <source>
        <strain evidence="8">NCIMB 11955</strain>
    </source>
</reference>
<dbReference type="PROSITE" id="PS51900">
    <property type="entry name" value="CB"/>
    <property type="match status" value="1"/>
</dbReference>
<gene>
    <name evidence="7" type="ORF">BCV53_19745</name>
</gene>
<dbReference type="InterPro" id="IPR013762">
    <property type="entry name" value="Integrase-like_cat_sf"/>
</dbReference>
<dbReference type="PANTHER" id="PTHR30349">
    <property type="entry name" value="PHAGE INTEGRASE-RELATED"/>
    <property type="match status" value="1"/>
</dbReference>
<evidence type="ECO:0008006" key="9">
    <source>
        <dbReference type="Google" id="ProtNLM"/>
    </source>
</evidence>
<dbReference type="GO" id="GO:0015074">
    <property type="term" value="P:DNA integration"/>
    <property type="evidence" value="ECO:0007669"/>
    <property type="project" value="InterPro"/>
</dbReference>
<accession>A0AAN0YRZ3</accession>
<evidence type="ECO:0000313" key="7">
    <source>
        <dbReference type="EMBL" id="ANZ32327.1"/>
    </source>
</evidence>
<keyword evidence="2" id="KW-0233">DNA recombination</keyword>
<evidence type="ECO:0000256" key="4">
    <source>
        <dbReference type="SAM" id="MobiDB-lite"/>
    </source>
</evidence>
<dbReference type="Gene3D" id="1.10.443.10">
    <property type="entry name" value="Intergrase catalytic core"/>
    <property type="match status" value="1"/>
</dbReference>
<feature type="domain" description="Core-binding (CB)" evidence="6">
    <location>
        <begin position="1"/>
        <end position="95"/>
    </location>
</feature>
<evidence type="ECO:0000313" key="8">
    <source>
        <dbReference type="Proteomes" id="UP000093052"/>
    </source>
</evidence>
<evidence type="ECO:0000256" key="1">
    <source>
        <dbReference type="ARBA" id="ARBA00023125"/>
    </source>
</evidence>
<feature type="domain" description="Tyr recombinase" evidence="5">
    <location>
        <begin position="117"/>
        <end position="303"/>
    </location>
</feature>
<organism evidence="7 8">
    <name type="scientific">Parageobacillus thermoglucosidasius</name>
    <name type="common">Geobacillus thermoglucosidasius</name>
    <dbReference type="NCBI Taxonomy" id="1426"/>
    <lineage>
        <taxon>Bacteria</taxon>
        <taxon>Bacillati</taxon>
        <taxon>Bacillota</taxon>
        <taxon>Bacilli</taxon>
        <taxon>Bacillales</taxon>
        <taxon>Anoxybacillaceae</taxon>
        <taxon>Parageobacillus</taxon>
    </lineage>
</organism>
<dbReference type="CDD" id="cd00397">
    <property type="entry name" value="DNA_BRE_C"/>
    <property type="match status" value="1"/>
</dbReference>
<dbReference type="PROSITE" id="PS51898">
    <property type="entry name" value="TYR_RECOMBINASE"/>
    <property type="match status" value="1"/>
</dbReference>